<evidence type="ECO:0000313" key="2">
    <source>
        <dbReference type="Proteomes" id="UP000178155"/>
    </source>
</evidence>
<accession>A0A1F8HBL4</accession>
<dbReference type="EMBL" id="MGKW01000001">
    <property type="protein sequence ID" value="OGN34997.1"/>
    <property type="molecule type" value="Genomic_DNA"/>
</dbReference>
<evidence type="ECO:0000313" key="1">
    <source>
        <dbReference type="EMBL" id="OGN34997.1"/>
    </source>
</evidence>
<reference evidence="1 2" key="1">
    <citation type="journal article" date="2016" name="Nat. Commun.">
        <title>Thousands of microbial genomes shed light on interconnected biogeochemical processes in an aquifer system.</title>
        <authorList>
            <person name="Anantharaman K."/>
            <person name="Brown C.T."/>
            <person name="Hug L.A."/>
            <person name="Sharon I."/>
            <person name="Castelle C.J."/>
            <person name="Probst A.J."/>
            <person name="Thomas B.C."/>
            <person name="Singh A."/>
            <person name="Wilkins M.J."/>
            <person name="Karaoz U."/>
            <person name="Brodie E.L."/>
            <person name="Williams K.H."/>
            <person name="Hubbard S.S."/>
            <person name="Banfield J.F."/>
        </authorList>
    </citation>
    <scope>NUCLEOTIDE SEQUENCE [LARGE SCALE GENOMIC DNA]</scope>
</reference>
<sequence>MQNAQAIPYKMVLVFREQGKILVTRKDKEGPWSLPIQDIERSTNNTGAKFVEQMGQHIYPLNDEPSERYVFFRWSGQPSSEFLPGERRYIDIKAAADRKILDPLSRELIRRLSVLTLKHPVPKQPARRSF</sequence>
<dbReference type="Proteomes" id="UP000178155">
    <property type="component" value="Unassembled WGS sequence"/>
</dbReference>
<protein>
    <submittedName>
        <fullName evidence="1">Uncharacterized protein</fullName>
    </submittedName>
</protein>
<name>A0A1F8HBL4_9BACT</name>
<gene>
    <name evidence="1" type="ORF">A3I39_01600</name>
</gene>
<dbReference type="AlphaFoldDB" id="A0A1F8HBL4"/>
<proteinExistence type="predicted"/>
<comment type="caution">
    <text evidence="1">The sequence shown here is derived from an EMBL/GenBank/DDBJ whole genome shotgun (WGS) entry which is preliminary data.</text>
</comment>
<organism evidence="1 2">
    <name type="scientific">Candidatus Yanofskybacteria bacterium RIFCSPLOWO2_02_FULL_47_9b</name>
    <dbReference type="NCBI Taxonomy" id="1802708"/>
    <lineage>
        <taxon>Bacteria</taxon>
        <taxon>Candidatus Yanofskyibacteriota</taxon>
    </lineage>
</organism>